<dbReference type="Proteomes" id="UP001557470">
    <property type="component" value="Unassembled WGS sequence"/>
</dbReference>
<feature type="region of interest" description="Disordered" evidence="2">
    <location>
        <begin position="610"/>
        <end position="631"/>
    </location>
</feature>
<feature type="region of interest" description="Disordered" evidence="2">
    <location>
        <begin position="538"/>
        <end position="573"/>
    </location>
</feature>
<dbReference type="PANTHER" id="PTHR46725">
    <property type="entry name" value="COILED-COIL DOMAIN-CONTAINING PROTEIN 57"/>
    <property type="match status" value="1"/>
</dbReference>
<evidence type="ECO:0000256" key="1">
    <source>
        <dbReference type="SAM" id="Coils"/>
    </source>
</evidence>
<name>A0ABD0WY85_UMBPY</name>
<feature type="region of interest" description="Disordered" evidence="2">
    <location>
        <begin position="1048"/>
        <end position="1079"/>
    </location>
</feature>
<evidence type="ECO:0008006" key="5">
    <source>
        <dbReference type="Google" id="ProtNLM"/>
    </source>
</evidence>
<keyword evidence="1" id="KW-0175">Coiled coil</keyword>
<proteinExistence type="predicted"/>
<organism evidence="3 4">
    <name type="scientific">Umbra pygmaea</name>
    <name type="common">Eastern mudminnow</name>
    <dbReference type="NCBI Taxonomy" id="75934"/>
    <lineage>
        <taxon>Eukaryota</taxon>
        <taxon>Metazoa</taxon>
        <taxon>Chordata</taxon>
        <taxon>Craniata</taxon>
        <taxon>Vertebrata</taxon>
        <taxon>Euteleostomi</taxon>
        <taxon>Actinopterygii</taxon>
        <taxon>Neopterygii</taxon>
        <taxon>Teleostei</taxon>
        <taxon>Protacanthopterygii</taxon>
        <taxon>Esociformes</taxon>
        <taxon>Umbridae</taxon>
        <taxon>Umbra</taxon>
    </lineage>
</organism>
<sequence length="1079" mass="122762">MQASDIEDLDAQLASKEREWKDLQTFRFQQQETSLRDAQEQLSVLKQRFQQLREDFQFNLSVLEERDRELEKYDIMAARAESTETARQEEVSQLRIQVAKLQAENERCAREREEELRLSQLTTAQHRLQLETLQSTYAGDIQKHREEYERMKRDLQRRVLEVEGELALQKQEMMTDFDNEMRQREHEFNLRMDEMGAAVLSHQLRVKLLSKEMEVQAQTQAQTVEALRSSEELCQQTQSQLQHRAWEIRDITAVTDSRIKELEEQLESLQARRRREEDVNNKKHEELDRGIREREAQLEALRVAHREQLQQSECNSAKLQTQLDDMATQTHRSQREHEDALRLKDQHIDRLRMELEMTRHGWDTYITEGSKETVVKDTELLVLQERESKLRSELDRSRGETDRYKQQLGESLQREKVLEQRRVQLELEWQRRCEDTKAEHYLQSEALIQGLTQARDQANAELREKERERQELSVLLHTVTMERDEALGQPITEQSQRCRAGVLTVRELPSEEINRLQQQNSSLRAVIAQMRKDMEDLSLPSRLPAPPQTSTQIPAAPLLQPPAQDSAKPNDSAAVLSQSVAGTPAYTHSLEEEVAALKARCRRLEDQLEGVTAPPNPTTVAPGTKLTPVTPDNAYLQNHIRSLNEKIGGLRVEKVANTAALRKHEVRIAHLEAALASTTQQCYAKQMEGEELRLELANQKRNWTSEETGLRQRLVTMEMELEEVRREKEEYQKGSILNNLETVALGNQVSALKMDIASRREPIVCEEQSDLVRQLQEENQCLRQGQVDQGRTPARAGRGVPDRGIQAGKLGAPLSGHALHSKLKQAVRCIARLTREKQQLIELGNRLRAQLVHAGMEGVQPAPSPSLAPVSPEPGRDPATDTQDQHGPQKQPRPLSALEKLQYQLTTQELRFAQRDQRSRAPTVVRPVSGDGGTNPWGQGQKDTSPHEPPRTNENTRATLSQSQSSLQLDLGSRTPSSPSGPLLLSSVATEGSLAELWQILERGISPSILTPTESCSETGDVALTRLEPGSGSQVIGIQGCRAPVLERKKPVNPPATDTVQRTKTTAKGGKIRNYNVKD</sequence>
<feature type="coiled-coil region" evidence="1">
    <location>
        <begin position="28"/>
        <end position="55"/>
    </location>
</feature>
<accession>A0ABD0WY85</accession>
<feature type="compositionally biased region" description="Low complexity" evidence="2">
    <location>
        <begin position="610"/>
        <end position="624"/>
    </location>
</feature>
<feature type="coiled-coil region" evidence="1">
    <location>
        <begin position="823"/>
        <end position="850"/>
    </location>
</feature>
<gene>
    <name evidence="3" type="ORF">UPYG_G00134390</name>
</gene>
<feature type="region of interest" description="Disordered" evidence="2">
    <location>
        <begin position="911"/>
        <end position="984"/>
    </location>
</feature>
<protein>
    <recommendedName>
        <fullName evidence="5">Coiled-coil domain-containing protein 57</fullName>
    </recommendedName>
</protein>
<feature type="region of interest" description="Disordered" evidence="2">
    <location>
        <begin position="857"/>
        <end position="895"/>
    </location>
</feature>
<feature type="coiled-coil region" evidence="1">
    <location>
        <begin position="707"/>
        <end position="734"/>
    </location>
</feature>
<reference evidence="3 4" key="1">
    <citation type="submission" date="2024-06" db="EMBL/GenBank/DDBJ databases">
        <authorList>
            <person name="Pan Q."/>
            <person name="Wen M."/>
            <person name="Jouanno E."/>
            <person name="Zahm M."/>
            <person name="Klopp C."/>
            <person name="Cabau C."/>
            <person name="Louis A."/>
            <person name="Berthelot C."/>
            <person name="Parey E."/>
            <person name="Roest Crollius H."/>
            <person name="Montfort J."/>
            <person name="Robinson-Rechavi M."/>
            <person name="Bouchez O."/>
            <person name="Lampietro C."/>
            <person name="Lopez Roques C."/>
            <person name="Donnadieu C."/>
            <person name="Postlethwait J."/>
            <person name="Bobe J."/>
            <person name="Verreycken H."/>
            <person name="Guiguen Y."/>
        </authorList>
    </citation>
    <scope>NUCLEOTIDE SEQUENCE [LARGE SCALE GENOMIC DNA]</scope>
    <source>
        <strain evidence="3">Up_M1</strain>
        <tissue evidence="3">Testis</tissue>
    </source>
</reference>
<feature type="compositionally biased region" description="Low complexity" evidence="2">
    <location>
        <begin position="960"/>
        <end position="969"/>
    </location>
</feature>
<dbReference type="AlphaFoldDB" id="A0ABD0WY85"/>
<evidence type="ECO:0000313" key="3">
    <source>
        <dbReference type="EMBL" id="KAL0983889.1"/>
    </source>
</evidence>
<evidence type="ECO:0000256" key="2">
    <source>
        <dbReference type="SAM" id="MobiDB-lite"/>
    </source>
</evidence>
<feature type="region of interest" description="Disordered" evidence="2">
    <location>
        <begin position="784"/>
        <end position="803"/>
    </location>
</feature>
<dbReference type="EMBL" id="JAGEUA010000004">
    <property type="protein sequence ID" value="KAL0983889.1"/>
    <property type="molecule type" value="Genomic_DNA"/>
</dbReference>
<feature type="coiled-coil region" evidence="1">
    <location>
        <begin position="91"/>
        <end position="172"/>
    </location>
</feature>
<feature type="coiled-coil region" evidence="1">
    <location>
        <begin position="252"/>
        <end position="329"/>
    </location>
</feature>
<dbReference type="InterPro" id="IPR042481">
    <property type="entry name" value="CCDC57"/>
</dbReference>
<keyword evidence="4" id="KW-1185">Reference proteome</keyword>
<feature type="compositionally biased region" description="Polar residues" evidence="2">
    <location>
        <begin position="1056"/>
        <end position="1066"/>
    </location>
</feature>
<dbReference type="PANTHER" id="PTHR46725:SF1">
    <property type="entry name" value="COILED-COIL DOMAIN-CONTAINING PROTEIN 57"/>
    <property type="match status" value="1"/>
</dbReference>
<feature type="compositionally biased region" description="Low complexity" evidence="2">
    <location>
        <begin position="554"/>
        <end position="564"/>
    </location>
</feature>
<evidence type="ECO:0000313" key="4">
    <source>
        <dbReference type="Proteomes" id="UP001557470"/>
    </source>
</evidence>
<comment type="caution">
    <text evidence="3">The sequence shown here is derived from an EMBL/GenBank/DDBJ whole genome shotgun (WGS) entry which is preliminary data.</text>
</comment>
<feature type="coiled-coil region" evidence="1">
    <location>
        <begin position="448"/>
        <end position="475"/>
    </location>
</feature>